<dbReference type="EMBL" id="JBHSDK010000034">
    <property type="protein sequence ID" value="MFC4337518.1"/>
    <property type="molecule type" value="Genomic_DNA"/>
</dbReference>
<organism evidence="3 4">
    <name type="scientific">Salininema proteolyticum</name>
    <dbReference type="NCBI Taxonomy" id="1607685"/>
    <lineage>
        <taxon>Bacteria</taxon>
        <taxon>Bacillati</taxon>
        <taxon>Actinomycetota</taxon>
        <taxon>Actinomycetes</taxon>
        <taxon>Glycomycetales</taxon>
        <taxon>Glycomycetaceae</taxon>
        <taxon>Salininema</taxon>
    </lineage>
</organism>
<evidence type="ECO:0000313" key="4">
    <source>
        <dbReference type="Proteomes" id="UP001595823"/>
    </source>
</evidence>
<proteinExistence type="predicted"/>
<accession>A0ABV8U4E6</accession>
<keyword evidence="4" id="KW-1185">Reference proteome</keyword>
<dbReference type="SUPFAM" id="SSF53850">
    <property type="entry name" value="Periplasmic binding protein-like II"/>
    <property type="match status" value="1"/>
</dbReference>
<sequence length="261" mass="27805">MSFKRLTAGAGVAAAALTGLTACGSDGDDNALTVCTNVPFAPFEERSGDDIVGFDADMMQLLADRTDRELSWVEVDFAAIESGSAFLAGTCDIAAAGITITDERQEALGMSDPYFRADQALATTTDSDVASVDDLEGKRVGVQTATTGESYAEDLEEEKGLEVVKFDDMGSVANAMKAGSVDASIADLSNWNSFAEGESDFTVAEELPTEEYYGYAVKKDDDELLGEVNDMIAAALESGEYEKIYREWIGVEYSGQLESAE</sequence>
<dbReference type="PANTHER" id="PTHR35936">
    <property type="entry name" value="MEMBRANE-BOUND LYTIC MUREIN TRANSGLYCOSYLASE F"/>
    <property type="match status" value="1"/>
</dbReference>
<dbReference type="SMART" id="SM00062">
    <property type="entry name" value="PBPb"/>
    <property type="match status" value="1"/>
</dbReference>
<dbReference type="Pfam" id="PF00497">
    <property type="entry name" value="SBP_bac_3"/>
    <property type="match status" value="1"/>
</dbReference>
<keyword evidence="1" id="KW-0732">Signal</keyword>
<comment type="caution">
    <text evidence="3">The sequence shown here is derived from an EMBL/GenBank/DDBJ whole genome shotgun (WGS) entry which is preliminary data.</text>
</comment>
<dbReference type="RefSeq" id="WP_380624585.1">
    <property type="nucleotide sequence ID" value="NZ_JBHSDK010000034.1"/>
</dbReference>
<protein>
    <submittedName>
        <fullName evidence="3">Transporter substrate-binding domain-containing protein</fullName>
    </submittedName>
</protein>
<dbReference type="Gene3D" id="3.40.190.10">
    <property type="entry name" value="Periplasmic binding protein-like II"/>
    <property type="match status" value="2"/>
</dbReference>
<evidence type="ECO:0000256" key="1">
    <source>
        <dbReference type="ARBA" id="ARBA00022729"/>
    </source>
</evidence>
<gene>
    <name evidence="3" type="ORF">ACFPET_20180</name>
</gene>
<reference evidence="4" key="1">
    <citation type="journal article" date="2019" name="Int. J. Syst. Evol. Microbiol.">
        <title>The Global Catalogue of Microorganisms (GCM) 10K type strain sequencing project: providing services to taxonomists for standard genome sequencing and annotation.</title>
        <authorList>
            <consortium name="The Broad Institute Genomics Platform"/>
            <consortium name="The Broad Institute Genome Sequencing Center for Infectious Disease"/>
            <person name="Wu L."/>
            <person name="Ma J."/>
        </authorList>
    </citation>
    <scope>NUCLEOTIDE SEQUENCE [LARGE SCALE GENOMIC DNA]</scope>
    <source>
        <strain evidence="4">IBRC-M 10908</strain>
    </source>
</reference>
<dbReference type="InterPro" id="IPR001638">
    <property type="entry name" value="Solute-binding_3/MltF_N"/>
</dbReference>
<evidence type="ECO:0000259" key="2">
    <source>
        <dbReference type="SMART" id="SM00062"/>
    </source>
</evidence>
<name>A0ABV8U4E6_9ACTN</name>
<evidence type="ECO:0000313" key="3">
    <source>
        <dbReference type="EMBL" id="MFC4337518.1"/>
    </source>
</evidence>
<dbReference type="PROSITE" id="PS51257">
    <property type="entry name" value="PROKAR_LIPOPROTEIN"/>
    <property type="match status" value="1"/>
</dbReference>
<dbReference type="Proteomes" id="UP001595823">
    <property type="component" value="Unassembled WGS sequence"/>
</dbReference>
<dbReference type="PANTHER" id="PTHR35936:SF17">
    <property type="entry name" value="ARGININE-BINDING EXTRACELLULAR PROTEIN ARTP"/>
    <property type="match status" value="1"/>
</dbReference>
<feature type="domain" description="Solute-binding protein family 3/N-terminal" evidence="2">
    <location>
        <begin position="31"/>
        <end position="252"/>
    </location>
</feature>